<name>A0ABU9UTP3_9GAMM</name>
<feature type="region of interest" description="Disordered" evidence="1">
    <location>
        <begin position="1"/>
        <end position="32"/>
    </location>
</feature>
<proteinExistence type="predicted"/>
<dbReference type="RefSeq" id="WP_311906057.1">
    <property type="nucleotide sequence ID" value="NZ_JAUOEV010000012.1"/>
</dbReference>
<evidence type="ECO:0000313" key="2">
    <source>
        <dbReference type="EMBL" id="MEM6249628.1"/>
    </source>
</evidence>
<evidence type="ECO:0000313" key="3">
    <source>
        <dbReference type="Proteomes" id="UP001489333"/>
    </source>
</evidence>
<feature type="compositionally biased region" description="Polar residues" evidence="1">
    <location>
        <begin position="11"/>
        <end position="28"/>
    </location>
</feature>
<sequence>MSALGLAMISPVSSAHSASLPTAKSVHQPSEIAEPSGLKSFTYGALGLAAPKAEPSSDVAAMSKTEAPTPDTAPNDANDSNDTYYSAGQILKAAATVGSVIALFV</sequence>
<gene>
    <name evidence="2" type="ORF">AAGS29_13560</name>
</gene>
<dbReference type="EMBL" id="JBCHKU010000018">
    <property type="protein sequence ID" value="MEM6249628.1"/>
    <property type="molecule type" value="Genomic_DNA"/>
</dbReference>
<dbReference type="Proteomes" id="UP001489333">
    <property type="component" value="Unassembled WGS sequence"/>
</dbReference>
<reference evidence="2 3" key="1">
    <citation type="submission" date="2024-04" db="EMBL/GenBank/DDBJ databases">
        <title>Novel Shewanella species isolated from Baltic Sea sediments.</title>
        <authorList>
            <person name="Martin-Rodriguez A.J."/>
            <person name="Fernandez-Juarez V."/>
            <person name="Valeriano V.D."/>
            <person name="Mihindukulasooriya I."/>
            <person name="Ceresnova L."/>
            <person name="Joffre E."/>
            <person name="Jensie-Markopoulos S."/>
            <person name="Moore E.R.B."/>
            <person name="Sjoling A."/>
        </authorList>
    </citation>
    <scope>NUCLEOTIDE SEQUENCE [LARGE SCALE GENOMIC DNA]</scope>
    <source>
        <strain evidence="2 3">VAX-SP0-0CM-1</strain>
    </source>
</reference>
<protein>
    <submittedName>
        <fullName evidence="2">Uncharacterized protein</fullName>
    </submittedName>
</protein>
<comment type="caution">
    <text evidence="2">The sequence shown here is derived from an EMBL/GenBank/DDBJ whole genome shotgun (WGS) entry which is preliminary data.</text>
</comment>
<accession>A0ABU9UTP3</accession>
<keyword evidence="3" id="KW-1185">Reference proteome</keyword>
<evidence type="ECO:0000256" key="1">
    <source>
        <dbReference type="SAM" id="MobiDB-lite"/>
    </source>
</evidence>
<feature type="region of interest" description="Disordered" evidence="1">
    <location>
        <begin position="55"/>
        <end position="81"/>
    </location>
</feature>
<organism evidence="2 3">
    <name type="scientific">Shewanella vaxholmensis</name>
    <dbReference type="NCBI Taxonomy" id="3063535"/>
    <lineage>
        <taxon>Bacteria</taxon>
        <taxon>Pseudomonadati</taxon>
        <taxon>Pseudomonadota</taxon>
        <taxon>Gammaproteobacteria</taxon>
        <taxon>Alteromonadales</taxon>
        <taxon>Shewanellaceae</taxon>
        <taxon>Shewanella</taxon>
    </lineage>
</organism>